<evidence type="ECO:0000313" key="1">
    <source>
        <dbReference type="EMBL" id="ETP11038.1"/>
    </source>
</evidence>
<dbReference type="AlphaFoldDB" id="W2WLM5"/>
<protein>
    <submittedName>
        <fullName evidence="1">Uncharacterized protein</fullName>
    </submittedName>
</protein>
<organism evidence="1 2">
    <name type="scientific">Phytophthora nicotianae CJ01A1</name>
    <dbReference type="NCBI Taxonomy" id="1317063"/>
    <lineage>
        <taxon>Eukaryota</taxon>
        <taxon>Sar</taxon>
        <taxon>Stramenopiles</taxon>
        <taxon>Oomycota</taxon>
        <taxon>Peronosporomycetes</taxon>
        <taxon>Peronosporales</taxon>
        <taxon>Peronosporaceae</taxon>
        <taxon>Phytophthora</taxon>
    </lineage>
</organism>
<sequence>MHPVLFDGYLYQGSSLMPTVTLPPPTRTAAAWTTRSCSTGSSRVASGSKTRRPCSALCPSNCVQATSWSPSSRSMCSCTRC</sequence>
<reference evidence="1 2" key="1">
    <citation type="submission" date="2013-11" db="EMBL/GenBank/DDBJ databases">
        <title>The Genome Sequence of Phytophthora parasitica CJ01A1.</title>
        <authorList>
            <consortium name="The Broad Institute Genomics Platform"/>
            <person name="Russ C."/>
            <person name="Tyler B."/>
            <person name="Panabieres F."/>
            <person name="Shan W."/>
            <person name="Tripathy S."/>
            <person name="Grunwald N."/>
            <person name="Machado M."/>
            <person name="Johnson C.S."/>
            <person name="Walker B."/>
            <person name="Young S.K."/>
            <person name="Zeng Q."/>
            <person name="Gargeya S."/>
            <person name="Fitzgerald M."/>
            <person name="Haas B."/>
            <person name="Abouelleil A."/>
            <person name="Allen A.W."/>
            <person name="Alvarado L."/>
            <person name="Arachchi H.M."/>
            <person name="Berlin A.M."/>
            <person name="Chapman S.B."/>
            <person name="Gainer-Dewar J."/>
            <person name="Goldberg J."/>
            <person name="Griggs A."/>
            <person name="Gujja S."/>
            <person name="Hansen M."/>
            <person name="Howarth C."/>
            <person name="Imamovic A."/>
            <person name="Ireland A."/>
            <person name="Larimer J."/>
            <person name="McCowan C."/>
            <person name="Murphy C."/>
            <person name="Pearson M."/>
            <person name="Poon T.W."/>
            <person name="Priest M."/>
            <person name="Roberts A."/>
            <person name="Saif S."/>
            <person name="Shea T."/>
            <person name="Sisk P."/>
            <person name="Sykes S."/>
            <person name="Wortman J."/>
            <person name="Nusbaum C."/>
            <person name="Birren B."/>
        </authorList>
    </citation>
    <scope>NUCLEOTIDE SEQUENCE [LARGE SCALE GENOMIC DNA]</scope>
    <source>
        <strain evidence="1 2">CJ01A1</strain>
    </source>
</reference>
<dbReference type="EMBL" id="ANIX01002660">
    <property type="protein sequence ID" value="ETP11038.1"/>
    <property type="molecule type" value="Genomic_DNA"/>
</dbReference>
<comment type="caution">
    <text evidence="1">The sequence shown here is derived from an EMBL/GenBank/DDBJ whole genome shotgun (WGS) entry which is preliminary data.</text>
</comment>
<dbReference type="Proteomes" id="UP000018958">
    <property type="component" value="Unassembled WGS sequence"/>
</dbReference>
<evidence type="ECO:0000313" key="2">
    <source>
        <dbReference type="Proteomes" id="UP000018958"/>
    </source>
</evidence>
<gene>
    <name evidence="1" type="ORF">F441_13389</name>
</gene>
<accession>W2WLM5</accession>
<proteinExistence type="predicted"/>
<name>W2WLM5_PHYNI</name>